<comment type="similarity">
    <text evidence="12">Belongs to the pannexin family.</text>
</comment>
<comment type="subcellular location">
    <subcellularLocation>
        <location evidence="1">Cell junction</location>
        <location evidence="1">Gap junction</location>
    </subcellularLocation>
    <subcellularLocation>
        <location evidence="2 12">Cell membrane</location>
        <topology evidence="2 12">Multi-pass membrane protein</topology>
    </subcellularLocation>
</comment>
<evidence type="ECO:0000313" key="13">
    <source>
        <dbReference type="EMBL" id="KAJ1358127.1"/>
    </source>
</evidence>
<gene>
    <name evidence="12" type="primary">inx</name>
    <name evidence="13" type="ORF">KIN20_016441</name>
</gene>
<dbReference type="PANTHER" id="PTHR11893">
    <property type="entry name" value="INNEXIN"/>
    <property type="match status" value="1"/>
</dbReference>
<dbReference type="Proteomes" id="UP001196413">
    <property type="component" value="Unassembled WGS sequence"/>
</dbReference>
<dbReference type="EMBL" id="JAHQIW010003299">
    <property type="protein sequence ID" value="KAJ1358127.1"/>
    <property type="molecule type" value="Genomic_DNA"/>
</dbReference>
<keyword evidence="8" id="KW-1133">Transmembrane helix</keyword>
<keyword evidence="4" id="KW-1003">Cell membrane</keyword>
<comment type="caution">
    <text evidence="13">The sequence shown here is derived from an EMBL/GenBank/DDBJ whole genome shotgun (WGS) entry which is preliminary data.</text>
</comment>
<evidence type="ECO:0000256" key="2">
    <source>
        <dbReference type="ARBA" id="ARBA00004651"/>
    </source>
</evidence>
<keyword evidence="14" id="KW-1185">Reference proteome</keyword>
<evidence type="ECO:0000256" key="12">
    <source>
        <dbReference type="RuleBase" id="RU010713"/>
    </source>
</evidence>
<evidence type="ECO:0000313" key="14">
    <source>
        <dbReference type="Proteomes" id="UP001196413"/>
    </source>
</evidence>
<proteinExistence type="inferred from homology"/>
<keyword evidence="3 12" id="KW-0813">Transport</keyword>
<evidence type="ECO:0000256" key="7">
    <source>
        <dbReference type="ARBA" id="ARBA00022949"/>
    </source>
</evidence>
<evidence type="ECO:0000256" key="11">
    <source>
        <dbReference type="ARBA" id="ARBA00023303"/>
    </source>
</evidence>
<evidence type="ECO:0000256" key="6">
    <source>
        <dbReference type="ARBA" id="ARBA00022868"/>
    </source>
</evidence>
<dbReference type="PANTHER" id="PTHR11893:SF23">
    <property type="entry name" value="INNEXIN-14"/>
    <property type="match status" value="1"/>
</dbReference>
<dbReference type="PROSITE" id="PS51013">
    <property type="entry name" value="PANNEXIN"/>
    <property type="match status" value="1"/>
</dbReference>
<evidence type="ECO:0000256" key="8">
    <source>
        <dbReference type="ARBA" id="ARBA00022989"/>
    </source>
</evidence>
<dbReference type="GO" id="GO:0034220">
    <property type="term" value="P:monoatomic ion transmembrane transport"/>
    <property type="evidence" value="ECO:0007669"/>
    <property type="project" value="UniProtKB-KW"/>
</dbReference>
<reference evidence="13" key="1">
    <citation type="submission" date="2021-06" db="EMBL/GenBank/DDBJ databases">
        <title>Parelaphostrongylus tenuis whole genome reference sequence.</title>
        <authorList>
            <person name="Garwood T.J."/>
            <person name="Larsen P.A."/>
            <person name="Fountain-Jones N.M."/>
            <person name="Garbe J.R."/>
            <person name="Macchietto M.G."/>
            <person name="Kania S.A."/>
            <person name="Gerhold R.W."/>
            <person name="Richards J.E."/>
            <person name="Wolf T.M."/>
        </authorList>
    </citation>
    <scope>NUCLEOTIDE SEQUENCE</scope>
    <source>
        <strain evidence="13">MNPRO001-30</strain>
        <tissue evidence="13">Meninges</tissue>
    </source>
</reference>
<keyword evidence="7" id="KW-0965">Cell junction</keyword>
<keyword evidence="9 12" id="KW-0406">Ion transport</keyword>
<dbReference type="AlphaFoldDB" id="A0AAD5MGH0"/>
<accession>A0AAD5MGH0</accession>
<keyword evidence="5" id="KW-0812">Transmembrane</keyword>
<keyword evidence="10" id="KW-0472">Membrane</keyword>
<evidence type="ECO:0000256" key="10">
    <source>
        <dbReference type="ARBA" id="ARBA00023136"/>
    </source>
</evidence>
<evidence type="ECO:0000256" key="3">
    <source>
        <dbReference type="ARBA" id="ARBA00022448"/>
    </source>
</evidence>
<evidence type="ECO:0000256" key="1">
    <source>
        <dbReference type="ARBA" id="ARBA00004610"/>
    </source>
</evidence>
<dbReference type="Pfam" id="PF00876">
    <property type="entry name" value="Innexin"/>
    <property type="match status" value="1"/>
</dbReference>
<dbReference type="GO" id="GO:0005243">
    <property type="term" value="F:gap junction channel activity"/>
    <property type="evidence" value="ECO:0007669"/>
    <property type="project" value="TreeGrafter"/>
</dbReference>
<name>A0AAD5MGH0_PARTN</name>
<keyword evidence="6" id="KW-0303">Gap junction</keyword>
<evidence type="ECO:0000256" key="4">
    <source>
        <dbReference type="ARBA" id="ARBA00022475"/>
    </source>
</evidence>
<protein>
    <recommendedName>
        <fullName evidence="12">Innexin</fullName>
    </recommendedName>
</protein>
<evidence type="ECO:0000256" key="5">
    <source>
        <dbReference type="ARBA" id="ARBA00022692"/>
    </source>
</evidence>
<dbReference type="InterPro" id="IPR000990">
    <property type="entry name" value="Innexin"/>
</dbReference>
<dbReference type="GO" id="GO:0005921">
    <property type="term" value="C:gap junction"/>
    <property type="evidence" value="ECO:0007669"/>
    <property type="project" value="UniProtKB-SubCell"/>
</dbReference>
<dbReference type="GO" id="GO:0005886">
    <property type="term" value="C:plasma membrane"/>
    <property type="evidence" value="ECO:0007669"/>
    <property type="project" value="UniProtKB-SubCell"/>
</dbReference>
<organism evidence="13 14">
    <name type="scientific">Parelaphostrongylus tenuis</name>
    <name type="common">Meningeal worm</name>
    <dbReference type="NCBI Taxonomy" id="148309"/>
    <lineage>
        <taxon>Eukaryota</taxon>
        <taxon>Metazoa</taxon>
        <taxon>Ecdysozoa</taxon>
        <taxon>Nematoda</taxon>
        <taxon>Chromadorea</taxon>
        <taxon>Rhabditida</taxon>
        <taxon>Rhabditina</taxon>
        <taxon>Rhabditomorpha</taxon>
        <taxon>Strongyloidea</taxon>
        <taxon>Metastrongylidae</taxon>
        <taxon>Parelaphostrongylus</taxon>
    </lineage>
</organism>
<comment type="function">
    <text evidence="12">Structural component of the gap junctions.</text>
</comment>
<sequence length="128" mass="14846">MLLGVPFLEGLIKGGSGRDRRQPLDDYVDRMHYEVTVCILCIFALLIGSKQHFGNPIDCLISAEVDRVRSWQKYILGYCFTQGTYRYDFDFNNATRPKFYVRDQFGAKYISVKYYQASFDSLLTICPL</sequence>
<keyword evidence="11 12" id="KW-0407">Ion channel</keyword>
<evidence type="ECO:0000256" key="9">
    <source>
        <dbReference type="ARBA" id="ARBA00023065"/>
    </source>
</evidence>